<proteinExistence type="predicted"/>
<accession>A0A923PJQ7</accession>
<dbReference type="Proteomes" id="UP000650081">
    <property type="component" value="Unassembled WGS sequence"/>
</dbReference>
<gene>
    <name evidence="2" type="ORF">H9S92_14305</name>
</gene>
<organism evidence="2 3">
    <name type="scientific">Neolewinella lacunae</name>
    <dbReference type="NCBI Taxonomy" id="1517758"/>
    <lineage>
        <taxon>Bacteria</taxon>
        <taxon>Pseudomonadati</taxon>
        <taxon>Bacteroidota</taxon>
        <taxon>Saprospiria</taxon>
        <taxon>Saprospirales</taxon>
        <taxon>Lewinellaceae</taxon>
        <taxon>Neolewinella</taxon>
    </lineage>
</organism>
<protein>
    <recommendedName>
        <fullName evidence="4">Lipoprotein</fullName>
    </recommendedName>
</protein>
<dbReference type="EMBL" id="JACSIT010000135">
    <property type="protein sequence ID" value="MBC6995342.1"/>
    <property type="molecule type" value="Genomic_DNA"/>
</dbReference>
<dbReference type="AlphaFoldDB" id="A0A923PJQ7"/>
<sequence>MKFKFTHILGLCLVALLFALQSCTPDEAITIADENQLADIDQQFADQAPSGDYLELTGEEIISTVSKVHGDVSSLSYEEVLELHAPIFVKEQAAKFQPSPAPGSKSDAESVNDVYSTYLAITIIPFQNAPPNLWTTFIDPTPPIIGTPTFNSTRTLIKDFCPGFFQMTVIAAAFKNNVGLSSRSATRSNNPTCSLGRKLRGTAQATLFTNGSATTVATIGCINQFCIVAEEPIEVRRE</sequence>
<keyword evidence="1" id="KW-0732">Signal</keyword>
<comment type="caution">
    <text evidence="2">The sequence shown here is derived from an EMBL/GenBank/DDBJ whole genome shotgun (WGS) entry which is preliminary data.</text>
</comment>
<evidence type="ECO:0000313" key="2">
    <source>
        <dbReference type="EMBL" id="MBC6995342.1"/>
    </source>
</evidence>
<feature type="chain" id="PRO_5037205324" description="Lipoprotein" evidence="1">
    <location>
        <begin position="29"/>
        <end position="238"/>
    </location>
</feature>
<name>A0A923PJQ7_9BACT</name>
<evidence type="ECO:0000256" key="1">
    <source>
        <dbReference type="SAM" id="SignalP"/>
    </source>
</evidence>
<dbReference type="RefSeq" id="WP_187467379.1">
    <property type="nucleotide sequence ID" value="NZ_JACSIT010000135.1"/>
</dbReference>
<reference evidence="2" key="1">
    <citation type="submission" date="2020-08" db="EMBL/GenBank/DDBJ databases">
        <title>Lewinella bacteria from marine environments.</title>
        <authorList>
            <person name="Zhong Y."/>
        </authorList>
    </citation>
    <scope>NUCLEOTIDE SEQUENCE</scope>
    <source>
        <strain evidence="2">KCTC 42187</strain>
    </source>
</reference>
<keyword evidence="3" id="KW-1185">Reference proteome</keyword>
<evidence type="ECO:0000313" key="3">
    <source>
        <dbReference type="Proteomes" id="UP000650081"/>
    </source>
</evidence>
<feature type="signal peptide" evidence="1">
    <location>
        <begin position="1"/>
        <end position="28"/>
    </location>
</feature>
<evidence type="ECO:0008006" key="4">
    <source>
        <dbReference type="Google" id="ProtNLM"/>
    </source>
</evidence>
<dbReference type="PROSITE" id="PS51257">
    <property type="entry name" value="PROKAR_LIPOPROTEIN"/>
    <property type="match status" value="1"/>
</dbReference>